<evidence type="ECO:0000313" key="4">
    <source>
        <dbReference type="EMBL" id="KAE8974429.1"/>
    </source>
</evidence>
<gene>
    <name evidence="3" type="ORF">PR001_g28715</name>
    <name evidence="4" type="ORF">PR002_g25913</name>
    <name evidence="5" type="ORF">PR003_g29014</name>
</gene>
<feature type="region of interest" description="Disordered" evidence="1">
    <location>
        <begin position="37"/>
        <end position="63"/>
    </location>
</feature>
<evidence type="ECO:0000313" key="3">
    <source>
        <dbReference type="EMBL" id="KAE8965495.1"/>
    </source>
</evidence>
<evidence type="ECO:0008006" key="9">
    <source>
        <dbReference type="Google" id="ProtNLM"/>
    </source>
</evidence>
<dbReference type="Proteomes" id="UP000434957">
    <property type="component" value="Unassembled WGS sequence"/>
</dbReference>
<evidence type="ECO:0000256" key="1">
    <source>
        <dbReference type="SAM" id="MobiDB-lite"/>
    </source>
</evidence>
<sequence length="63" mass="6752">MAKWGSVVVLWMALISSISAGQDPRMLRAAVVVHKTNSPSGSLDQELLSPGRSRLSSTNRTIS</sequence>
<keyword evidence="2" id="KW-0732">Signal</keyword>
<dbReference type="OrthoDB" id="10381792at2759"/>
<dbReference type="AlphaFoldDB" id="A0A6A3HV13"/>
<protein>
    <recommendedName>
        <fullName evidence="9">RxLR effector protein</fullName>
    </recommendedName>
</protein>
<reference evidence="6 8" key="1">
    <citation type="submission" date="2018-09" db="EMBL/GenBank/DDBJ databases">
        <title>Genomic investigation of the strawberry pathogen Phytophthora fragariae indicates pathogenicity is determined by transcriptional variation in three key races.</title>
        <authorList>
            <person name="Adams T.M."/>
            <person name="Armitage A.D."/>
            <person name="Sobczyk M.K."/>
            <person name="Bates H.J."/>
            <person name="Dunwell J.M."/>
            <person name="Nellist C.F."/>
            <person name="Harrison R.J."/>
        </authorList>
    </citation>
    <scope>NUCLEOTIDE SEQUENCE [LARGE SCALE GENOMIC DNA]</scope>
    <source>
        <strain evidence="3 6">SCRP249</strain>
        <strain evidence="4 8">SCRP324</strain>
        <strain evidence="5 7">SCRP333</strain>
    </source>
</reference>
<evidence type="ECO:0000256" key="2">
    <source>
        <dbReference type="SAM" id="SignalP"/>
    </source>
</evidence>
<keyword evidence="7" id="KW-1185">Reference proteome</keyword>
<feature type="signal peptide" evidence="2">
    <location>
        <begin position="1"/>
        <end position="20"/>
    </location>
</feature>
<dbReference type="Proteomes" id="UP000435112">
    <property type="component" value="Unassembled WGS sequence"/>
</dbReference>
<evidence type="ECO:0000313" key="5">
    <source>
        <dbReference type="EMBL" id="KAE9276614.1"/>
    </source>
</evidence>
<evidence type="ECO:0000313" key="7">
    <source>
        <dbReference type="Proteomes" id="UP000434957"/>
    </source>
</evidence>
<accession>A0A6A3HV13</accession>
<feature type="compositionally biased region" description="Polar residues" evidence="1">
    <location>
        <begin position="54"/>
        <end position="63"/>
    </location>
</feature>
<dbReference type="EMBL" id="QXFU01003557">
    <property type="protein sequence ID" value="KAE8974429.1"/>
    <property type="molecule type" value="Genomic_DNA"/>
</dbReference>
<evidence type="ECO:0000313" key="6">
    <source>
        <dbReference type="Proteomes" id="UP000429607"/>
    </source>
</evidence>
<dbReference type="EMBL" id="QXFT01004656">
    <property type="protein sequence ID" value="KAE9276614.1"/>
    <property type="molecule type" value="Genomic_DNA"/>
</dbReference>
<dbReference type="EMBL" id="QXFV01005300">
    <property type="protein sequence ID" value="KAE8965495.1"/>
    <property type="molecule type" value="Genomic_DNA"/>
</dbReference>
<name>A0A6A3HV13_9STRA</name>
<feature type="chain" id="PRO_5036379694" description="RxLR effector protein" evidence="2">
    <location>
        <begin position="21"/>
        <end position="63"/>
    </location>
</feature>
<proteinExistence type="predicted"/>
<comment type="caution">
    <text evidence="4">The sequence shown here is derived from an EMBL/GenBank/DDBJ whole genome shotgun (WGS) entry which is preliminary data.</text>
</comment>
<organism evidence="4 8">
    <name type="scientific">Phytophthora rubi</name>
    <dbReference type="NCBI Taxonomy" id="129364"/>
    <lineage>
        <taxon>Eukaryota</taxon>
        <taxon>Sar</taxon>
        <taxon>Stramenopiles</taxon>
        <taxon>Oomycota</taxon>
        <taxon>Peronosporomycetes</taxon>
        <taxon>Peronosporales</taxon>
        <taxon>Peronosporaceae</taxon>
        <taxon>Phytophthora</taxon>
    </lineage>
</organism>
<dbReference type="Proteomes" id="UP000429607">
    <property type="component" value="Unassembled WGS sequence"/>
</dbReference>
<evidence type="ECO:0000313" key="8">
    <source>
        <dbReference type="Proteomes" id="UP000435112"/>
    </source>
</evidence>